<dbReference type="EMBL" id="VJMJ01000055">
    <property type="protein sequence ID" value="KAF0740006.1"/>
    <property type="molecule type" value="Genomic_DNA"/>
</dbReference>
<organism evidence="1 2">
    <name type="scientific">Aphanomyces euteiches</name>
    <dbReference type="NCBI Taxonomy" id="100861"/>
    <lineage>
        <taxon>Eukaryota</taxon>
        <taxon>Sar</taxon>
        <taxon>Stramenopiles</taxon>
        <taxon>Oomycota</taxon>
        <taxon>Saprolegniomycetes</taxon>
        <taxon>Saprolegniales</taxon>
        <taxon>Verrucalvaceae</taxon>
        <taxon>Aphanomyces</taxon>
    </lineage>
</organism>
<dbReference type="InterPro" id="IPR014848">
    <property type="entry name" value="Rgp1"/>
</dbReference>
<dbReference type="Proteomes" id="UP000481153">
    <property type="component" value="Unassembled WGS sequence"/>
</dbReference>
<comment type="caution">
    <text evidence="1">The sequence shown here is derived from an EMBL/GenBank/DDBJ whole genome shotgun (WGS) entry which is preliminary data.</text>
</comment>
<evidence type="ECO:0000313" key="1">
    <source>
        <dbReference type="EMBL" id="KAF0740006.1"/>
    </source>
</evidence>
<accession>A0A6G0XID6</accession>
<keyword evidence="2" id="KW-1185">Reference proteome</keyword>
<evidence type="ECO:0008006" key="3">
    <source>
        <dbReference type="Google" id="ProtNLM"/>
    </source>
</evidence>
<dbReference type="PANTHER" id="PTHR12507">
    <property type="entry name" value="REDUCED GROWTH PHENOTYPE 1 RGP1, YEAST -RELATED"/>
    <property type="match status" value="1"/>
</dbReference>
<evidence type="ECO:0000313" key="2">
    <source>
        <dbReference type="Proteomes" id="UP000481153"/>
    </source>
</evidence>
<sequence>MQDTVNLTAHLTCSYFHAGTTVRGYVKVDSPTHLYIEWGVAQVHGHLCVDADMLTIPLVSSDALDESFAKTLKLPDVKTFSGPTGVCIYQSKPTVLYSEIDVPYTIQSHYAIGLPSIMCPSFKGTSARVFYVISFTFKIQGTAEVQCLHLPFDIYAKAYYFASPSLNKIETSPSSIPFPLTSPTDDNRATPVAVHHGHEIPFEMKPRLMHGRVETERGGGTQTRQYTISQDKNHLVIVKFFKQRYMPGDEILVLLDFEAAMISCASISASLVIEERLGELSLHPGRVVAKQTLHTIEEVTMDALQTHMRFSLPIDTKTSIETDVVMHKYLLEFAFETKEGALNWSTPVLVVPPYVPDPSHLNVPDHDSPLRALTDRHDTW</sequence>
<dbReference type="Pfam" id="PF08737">
    <property type="entry name" value="Rgp1"/>
    <property type="match status" value="1"/>
</dbReference>
<name>A0A6G0XID6_9STRA</name>
<protein>
    <recommendedName>
        <fullName evidence="3">Arrestin-like N-terminal domain-containing protein</fullName>
    </recommendedName>
</protein>
<proteinExistence type="predicted"/>
<gene>
    <name evidence="1" type="ORF">Ae201684_004451</name>
</gene>
<dbReference type="VEuPathDB" id="FungiDB:AeMF1_015617"/>
<reference evidence="1 2" key="1">
    <citation type="submission" date="2019-07" db="EMBL/GenBank/DDBJ databases">
        <title>Genomics analysis of Aphanomyces spp. identifies a new class of oomycete effector associated with host adaptation.</title>
        <authorList>
            <person name="Gaulin E."/>
        </authorList>
    </citation>
    <scope>NUCLEOTIDE SEQUENCE [LARGE SCALE GENOMIC DNA]</scope>
    <source>
        <strain evidence="1 2">ATCC 201684</strain>
    </source>
</reference>
<dbReference type="AlphaFoldDB" id="A0A6G0XID6"/>